<keyword evidence="3" id="KW-0325">Glycoprotein</keyword>
<dbReference type="GO" id="GO:0031505">
    <property type="term" value="P:fungal-type cell wall organization"/>
    <property type="evidence" value="ECO:0007669"/>
    <property type="project" value="TreeGrafter"/>
</dbReference>
<name>A0AAN6YKH1_9PEZI</name>
<keyword evidence="2 5" id="KW-0732">Signal</keyword>
<feature type="signal peptide" evidence="5">
    <location>
        <begin position="1"/>
        <end position="18"/>
    </location>
</feature>
<evidence type="ECO:0000256" key="4">
    <source>
        <dbReference type="SAM" id="MobiDB-lite"/>
    </source>
</evidence>
<evidence type="ECO:0000256" key="3">
    <source>
        <dbReference type="ARBA" id="ARBA00023180"/>
    </source>
</evidence>
<comment type="subcellular location">
    <subcellularLocation>
        <location evidence="1">Cell envelope</location>
    </subcellularLocation>
</comment>
<dbReference type="AlphaFoldDB" id="A0AAN6YKH1"/>
<comment type="caution">
    <text evidence="6">The sequence shown here is derived from an EMBL/GenBank/DDBJ whole genome shotgun (WGS) entry which is preliminary data.</text>
</comment>
<dbReference type="PANTHER" id="PTHR31018:SF3">
    <property type="entry name" value="RECEPTOR PROTEIN-TYROSINE KINASE"/>
    <property type="match status" value="1"/>
</dbReference>
<evidence type="ECO:0000313" key="6">
    <source>
        <dbReference type="EMBL" id="KAK4219721.1"/>
    </source>
</evidence>
<protein>
    <submittedName>
        <fullName evidence="6">Cell wall protein</fullName>
    </submittedName>
</protein>
<accession>A0AAN6YKH1</accession>
<dbReference type="SUPFAM" id="SSF52058">
    <property type="entry name" value="L domain-like"/>
    <property type="match status" value="2"/>
</dbReference>
<dbReference type="GO" id="GO:0009277">
    <property type="term" value="C:fungal-type cell wall"/>
    <property type="evidence" value="ECO:0007669"/>
    <property type="project" value="TreeGrafter"/>
</dbReference>
<dbReference type="InterPro" id="IPR051648">
    <property type="entry name" value="CWI-Assembly_Regulator"/>
</dbReference>
<evidence type="ECO:0000256" key="5">
    <source>
        <dbReference type="SAM" id="SignalP"/>
    </source>
</evidence>
<dbReference type="Gene3D" id="3.80.10.10">
    <property type="entry name" value="Ribonuclease Inhibitor"/>
    <property type="match status" value="1"/>
</dbReference>
<feature type="region of interest" description="Disordered" evidence="4">
    <location>
        <begin position="341"/>
        <end position="368"/>
    </location>
</feature>
<proteinExistence type="predicted"/>
<reference evidence="6" key="2">
    <citation type="submission" date="2023-05" db="EMBL/GenBank/DDBJ databases">
        <authorList>
            <consortium name="Lawrence Berkeley National Laboratory"/>
            <person name="Steindorff A."/>
            <person name="Hensen N."/>
            <person name="Bonometti L."/>
            <person name="Westerberg I."/>
            <person name="Brannstrom I.O."/>
            <person name="Guillou S."/>
            <person name="Cros-Aarteil S."/>
            <person name="Calhoun S."/>
            <person name="Haridas S."/>
            <person name="Kuo A."/>
            <person name="Mondo S."/>
            <person name="Pangilinan J."/>
            <person name="Riley R."/>
            <person name="Labutti K."/>
            <person name="Andreopoulos B."/>
            <person name="Lipzen A."/>
            <person name="Chen C."/>
            <person name="Yanf M."/>
            <person name="Daum C."/>
            <person name="Ng V."/>
            <person name="Clum A."/>
            <person name="Ohm R."/>
            <person name="Martin F."/>
            <person name="Silar P."/>
            <person name="Natvig D."/>
            <person name="Lalanne C."/>
            <person name="Gautier V."/>
            <person name="Ament-Velasquez S.L."/>
            <person name="Kruys A."/>
            <person name="Hutchinson M.I."/>
            <person name="Powell A.J."/>
            <person name="Barry K."/>
            <person name="Miller A.N."/>
            <person name="Grigoriev I.V."/>
            <person name="Debuchy R."/>
            <person name="Gladieux P."/>
            <person name="Thoren M.H."/>
            <person name="Johannesson H."/>
        </authorList>
    </citation>
    <scope>NUCLEOTIDE SEQUENCE</scope>
    <source>
        <strain evidence="6">PSN293</strain>
    </source>
</reference>
<dbReference type="PANTHER" id="PTHR31018">
    <property type="entry name" value="SPORULATION-SPECIFIC PROTEIN-RELATED"/>
    <property type="match status" value="1"/>
</dbReference>
<evidence type="ECO:0000313" key="7">
    <source>
        <dbReference type="Proteomes" id="UP001301769"/>
    </source>
</evidence>
<dbReference type="Pfam" id="PF12454">
    <property type="entry name" value="Ecm33"/>
    <property type="match status" value="1"/>
</dbReference>
<dbReference type="GO" id="GO:0005886">
    <property type="term" value="C:plasma membrane"/>
    <property type="evidence" value="ECO:0007669"/>
    <property type="project" value="TreeGrafter"/>
</dbReference>
<evidence type="ECO:0000256" key="2">
    <source>
        <dbReference type="ARBA" id="ARBA00022729"/>
    </source>
</evidence>
<dbReference type="Proteomes" id="UP001301769">
    <property type="component" value="Unassembled WGS sequence"/>
</dbReference>
<organism evidence="6 7">
    <name type="scientific">Rhypophila decipiens</name>
    <dbReference type="NCBI Taxonomy" id="261697"/>
    <lineage>
        <taxon>Eukaryota</taxon>
        <taxon>Fungi</taxon>
        <taxon>Dikarya</taxon>
        <taxon>Ascomycota</taxon>
        <taxon>Pezizomycotina</taxon>
        <taxon>Sordariomycetes</taxon>
        <taxon>Sordariomycetidae</taxon>
        <taxon>Sordariales</taxon>
        <taxon>Naviculisporaceae</taxon>
        <taxon>Rhypophila</taxon>
    </lineage>
</organism>
<keyword evidence="7" id="KW-1185">Reference proteome</keyword>
<reference evidence="6" key="1">
    <citation type="journal article" date="2023" name="Mol. Phylogenet. Evol.">
        <title>Genome-scale phylogeny and comparative genomics of the fungal order Sordariales.</title>
        <authorList>
            <person name="Hensen N."/>
            <person name="Bonometti L."/>
            <person name="Westerberg I."/>
            <person name="Brannstrom I.O."/>
            <person name="Guillou S."/>
            <person name="Cros-Aarteil S."/>
            <person name="Calhoun S."/>
            <person name="Haridas S."/>
            <person name="Kuo A."/>
            <person name="Mondo S."/>
            <person name="Pangilinan J."/>
            <person name="Riley R."/>
            <person name="LaButti K."/>
            <person name="Andreopoulos B."/>
            <person name="Lipzen A."/>
            <person name="Chen C."/>
            <person name="Yan M."/>
            <person name="Daum C."/>
            <person name="Ng V."/>
            <person name="Clum A."/>
            <person name="Steindorff A."/>
            <person name="Ohm R.A."/>
            <person name="Martin F."/>
            <person name="Silar P."/>
            <person name="Natvig D.O."/>
            <person name="Lalanne C."/>
            <person name="Gautier V."/>
            <person name="Ament-Velasquez S.L."/>
            <person name="Kruys A."/>
            <person name="Hutchinson M.I."/>
            <person name="Powell A.J."/>
            <person name="Barry K."/>
            <person name="Miller A.N."/>
            <person name="Grigoriev I.V."/>
            <person name="Debuchy R."/>
            <person name="Gladieux P."/>
            <person name="Hiltunen Thoren M."/>
            <person name="Johannesson H."/>
        </authorList>
    </citation>
    <scope>NUCLEOTIDE SEQUENCE</scope>
    <source>
        <strain evidence="6">PSN293</strain>
    </source>
</reference>
<dbReference type="InterPro" id="IPR032675">
    <property type="entry name" value="LRR_dom_sf"/>
</dbReference>
<feature type="compositionally biased region" description="Basic and acidic residues" evidence="4">
    <location>
        <begin position="345"/>
        <end position="354"/>
    </location>
</feature>
<sequence length="395" mass="41317">MFVKHLIPVLAAIGSAAAQCKGTATINSQADADGIARSCKTYSGDIVIGKQTDSKIDISGISKITGDLTVLNNGQILDLTSSDLGEIGGTFTLQNLTLLTSLTLPSLEKVDTLLFQALPALATLTIGPPGITEAKSVTITDTFLESLAGINVQNVETLDVNNNRRLSDFSSSIKTVSKVLKVSANNREMTLTLPNLAWAANLEIANVTTFSVPSLAAVNGSARFDSNFFEKFSAPNLTKTDDDVSFVGNSKLAEIDFSSLTIIGGGLLIANNTALKEIKDFQKLKTVGGALKMRGNFTKIELPSLNDVKGAFDISSTTDIKDDCDVFQKLSRTGGGGQIQGTFKCESDNEKANEDTGSGTSGGGSSSDKKDSAAGVVFNTALFALSAFAGVSMLL</sequence>
<dbReference type="GO" id="GO:0009986">
    <property type="term" value="C:cell surface"/>
    <property type="evidence" value="ECO:0007669"/>
    <property type="project" value="TreeGrafter"/>
</dbReference>
<gene>
    <name evidence="6" type="ORF">QBC37DRAFT_111106</name>
</gene>
<evidence type="ECO:0000256" key="1">
    <source>
        <dbReference type="ARBA" id="ARBA00004196"/>
    </source>
</evidence>
<feature type="chain" id="PRO_5042812661" evidence="5">
    <location>
        <begin position="19"/>
        <end position="395"/>
    </location>
</feature>
<dbReference type="EMBL" id="MU858047">
    <property type="protein sequence ID" value="KAK4219721.1"/>
    <property type="molecule type" value="Genomic_DNA"/>
</dbReference>